<dbReference type="CDD" id="cd11386">
    <property type="entry name" value="MCP_signal"/>
    <property type="match status" value="1"/>
</dbReference>
<dbReference type="FunFam" id="1.10.287.950:FF:000001">
    <property type="entry name" value="Methyl-accepting chemotaxis sensory transducer"/>
    <property type="match status" value="1"/>
</dbReference>
<dbReference type="PROSITE" id="PS50111">
    <property type="entry name" value="CHEMOTAXIS_TRANSDUC_2"/>
    <property type="match status" value="1"/>
</dbReference>
<dbReference type="AlphaFoldDB" id="A0A6L6PHG3"/>
<dbReference type="InterPro" id="IPR004090">
    <property type="entry name" value="Chemotax_Me-accpt_rcpt"/>
</dbReference>
<evidence type="ECO:0000313" key="9">
    <source>
        <dbReference type="EMBL" id="MTV37735.1"/>
    </source>
</evidence>
<dbReference type="CDD" id="cd00130">
    <property type="entry name" value="PAS"/>
    <property type="match status" value="1"/>
</dbReference>
<feature type="transmembrane region" description="Helical" evidence="5">
    <location>
        <begin position="170"/>
        <end position="189"/>
    </location>
</feature>
<evidence type="ECO:0000259" key="6">
    <source>
        <dbReference type="PROSITE" id="PS50111"/>
    </source>
</evidence>
<dbReference type="Pfam" id="PF00015">
    <property type="entry name" value="MCPsignal"/>
    <property type="match status" value="1"/>
</dbReference>
<evidence type="ECO:0000256" key="2">
    <source>
        <dbReference type="ARBA" id="ARBA00022481"/>
    </source>
</evidence>
<feature type="domain" description="PAS" evidence="7">
    <location>
        <begin position="25"/>
        <end position="76"/>
    </location>
</feature>
<dbReference type="NCBIfam" id="TIGR00229">
    <property type="entry name" value="sensory_box"/>
    <property type="match status" value="1"/>
</dbReference>
<gene>
    <name evidence="9" type="ORF">GM676_09065</name>
</gene>
<keyword evidence="2" id="KW-0488">Methylation</keyword>
<organism evidence="9 10">
    <name type="scientific">Duganella radicis</name>
    <dbReference type="NCBI Taxonomy" id="551988"/>
    <lineage>
        <taxon>Bacteria</taxon>
        <taxon>Pseudomonadati</taxon>
        <taxon>Pseudomonadota</taxon>
        <taxon>Betaproteobacteria</taxon>
        <taxon>Burkholderiales</taxon>
        <taxon>Oxalobacteraceae</taxon>
        <taxon>Telluria group</taxon>
        <taxon>Duganella</taxon>
    </lineage>
</organism>
<keyword evidence="5" id="KW-0812">Transmembrane</keyword>
<evidence type="ECO:0000256" key="5">
    <source>
        <dbReference type="SAM" id="Phobius"/>
    </source>
</evidence>
<dbReference type="RefSeq" id="WP_155463210.1">
    <property type="nucleotide sequence ID" value="NZ_WNKY01000007.1"/>
</dbReference>
<keyword evidence="5" id="KW-0472">Membrane</keyword>
<keyword evidence="10" id="KW-1185">Reference proteome</keyword>
<keyword evidence="4" id="KW-0807">Transducer</keyword>
<comment type="similarity">
    <text evidence="3">Belongs to the methyl-accepting chemotaxis (MCP) protein family.</text>
</comment>
<evidence type="ECO:0000256" key="1">
    <source>
        <dbReference type="ARBA" id="ARBA00004370"/>
    </source>
</evidence>
<dbReference type="Proteomes" id="UP000475582">
    <property type="component" value="Unassembled WGS sequence"/>
</dbReference>
<dbReference type="InterPro" id="IPR003660">
    <property type="entry name" value="HAMP_dom"/>
</dbReference>
<dbReference type="Pfam" id="PF13426">
    <property type="entry name" value="PAS_9"/>
    <property type="match status" value="1"/>
</dbReference>
<sequence length="531" mass="56476">MATLPHCTGVEYVLDDHDTIISKGDLQGKITYVNRDFIQISGYAEAEVMGGPQSILAHPETPPQVFQDFLRTLKANKTWTGVTKGRRKNGDFFWVEMIAAPIFEQHRQVGCITIRAKPAPRQVRAAELAYRAMQAGSKDVTLDQGRIVHRSLRRHWHAWSRWSAMSRMQLLAAVLALLFITLLAAVLLPENSVPGWLPPLCALGAALCPLAPFLLARGVTAPLAGLQRQIDEMSEGNLAAGIEADGGSEIERVRHSLRILQTNLKLLVSQIKETTELANGGALRMAADNADLLSRTEEQAGALRHAAASLERLTATVGNNAAAAQEANALAAATSGTAANGQQAVGAVISTMGAIQDSSRRIAHIISVIDGIAFQTNILALNAAVEAARAGDQGRGFAVVASEVRSLAGRCTSAASEIKILIGASVQQVEAGSKLVDEAGAAISDIVRAVDRVSCVMQDISTASGEQRIGIGQVNAAVLRMDGMTRQNARLAGQAEAASVRMQEQAGKLARLVSAFKLSASERAVRENCKR</sequence>
<comment type="caution">
    <text evidence="9">The sequence shown here is derived from an EMBL/GenBank/DDBJ whole genome shotgun (WGS) entry which is preliminary data.</text>
</comment>
<reference evidence="9 10" key="1">
    <citation type="submission" date="2019-11" db="EMBL/GenBank/DDBJ databases">
        <title>Type strains purchased from KCTC, JCM and DSMZ.</title>
        <authorList>
            <person name="Lu H."/>
        </authorList>
    </citation>
    <scope>NUCLEOTIDE SEQUENCE [LARGE SCALE GENOMIC DNA]</scope>
    <source>
        <strain evidence="9 10">KCTC 22382</strain>
    </source>
</reference>
<evidence type="ECO:0000259" key="7">
    <source>
        <dbReference type="PROSITE" id="PS50112"/>
    </source>
</evidence>
<evidence type="ECO:0000256" key="3">
    <source>
        <dbReference type="ARBA" id="ARBA00029447"/>
    </source>
</evidence>
<dbReference type="SUPFAM" id="SSF55785">
    <property type="entry name" value="PYP-like sensor domain (PAS domain)"/>
    <property type="match status" value="1"/>
</dbReference>
<dbReference type="PANTHER" id="PTHR43531">
    <property type="entry name" value="PROTEIN ICFG"/>
    <property type="match status" value="1"/>
</dbReference>
<dbReference type="PANTHER" id="PTHR43531:SF14">
    <property type="entry name" value="METHYL-ACCEPTING CHEMOTAXIS PROTEIN I-RELATED"/>
    <property type="match status" value="1"/>
</dbReference>
<accession>A0A6L6PHG3</accession>
<dbReference type="GO" id="GO:0006935">
    <property type="term" value="P:chemotaxis"/>
    <property type="evidence" value="ECO:0007669"/>
    <property type="project" value="InterPro"/>
</dbReference>
<dbReference type="PROSITE" id="PS50112">
    <property type="entry name" value="PAS"/>
    <property type="match status" value="1"/>
</dbReference>
<protein>
    <submittedName>
        <fullName evidence="9">PAS domain S-box protein</fullName>
    </submittedName>
</protein>
<dbReference type="GO" id="GO:0007165">
    <property type="term" value="P:signal transduction"/>
    <property type="evidence" value="ECO:0007669"/>
    <property type="project" value="UniProtKB-KW"/>
</dbReference>
<dbReference type="PROSITE" id="PS50885">
    <property type="entry name" value="HAMP"/>
    <property type="match status" value="1"/>
</dbReference>
<comment type="subcellular location">
    <subcellularLocation>
        <location evidence="1">Membrane</location>
    </subcellularLocation>
</comment>
<dbReference type="EMBL" id="WNKY01000007">
    <property type="protein sequence ID" value="MTV37735.1"/>
    <property type="molecule type" value="Genomic_DNA"/>
</dbReference>
<dbReference type="InterPro" id="IPR035965">
    <property type="entry name" value="PAS-like_dom_sf"/>
</dbReference>
<evidence type="ECO:0000313" key="10">
    <source>
        <dbReference type="Proteomes" id="UP000475582"/>
    </source>
</evidence>
<dbReference type="InterPro" id="IPR051310">
    <property type="entry name" value="MCP_chemotaxis"/>
</dbReference>
<keyword evidence="5" id="KW-1133">Transmembrane helix</keyword>
<evidence type="ECO:0000256" key="4">
    <source>
        <dbReference type="PROSITE-ProRule" id="PRU00284"/>
    </source>
</evidence>
<dbReference type="SMART" id="SM00304">
    <property type="entry name" value="HAMP"/>
    <property type="match status" value="1"/>
</dbReference>
<dbReference type="OrthoDB" id="9806477at2"/>
<dbReference type="Gene3D" id="1.10.287.950">
    <property type="entry name" value="Methyl-accepting chemotaxis protein"/>
    <property type="match status" value="1"/>
</dbReference>
<dbReference type="SUPFAM" id="SSF58104">
    <property type="entry name" value="Methyl-accepting chemotaxis protein (MCP) signaling domain"/>
    <property type="match status" value="1"/>
</dbReference>
<dbReference type="InterPro" id="IPR000014">
    <property type="entry name" value="PAS"/>
</dbReference>
<dbReference type="InterPro" id="IPR004089">
    <property type="entry name" value="MCPsignal_dom"/>
</dbReference>
<name>A0A6L6PHG3_9BURK</name>
<feature type="domain" description="Methyl-accepting transducer" evidence="6">
    <location>
        <begin position="274"/>
        <end position="503"/>
    </location>
</feature>
<dbReference type="GO" id="GO:0005886">
    <property type="term" value="C:plasma membrane"/>
    <property type="evidence" value="ECO:0007669"/>
    <property type="project" value="TreeGrafter"/>
</dbReference>
<dbReference type="SMART" id="SM00283">
    <property type="entry name" value="MA"/>
    <property type="match status" value="1"/>
</dbReference>
<dbReference type="GO" id="GO:0004888">
    <property type="term" value="F:transmembrane signaling receptor activity"/>
    <property type="evidence" value="ECO:0007669"/>
    <property type="project" value="InterPro"/>
</dbReference>
<proteinExistence type="inferred from homology"/>
<dbReference type="Pfam" id="PF00672">
    <property type="entry name" value="HAMP"/>
    <property type="match status" value="1"/>
</dbReference>
<feature type="domain" description="HAMP" evidence="8">
    <location>
        <begin position="217"/>
        <end position="269"/>
    </location>
</feature>
<dbReference type="Gene3D" id="3.30.450.20">
    <property type="entry name" value="PAS domain"/>
    <property type="match status" value="1"/>
</dbReference>
<evidence type="ECO:0000259" key="8">
    <source>
        <dbReference type="PROSITE" id="PS50885"/>
    </source>
</evidence>
<dbReference type="PRINTS" id="PR00260">
    <property type="entry name" value="CHEMTRNSDUCR"/>
</dbReference>